<comment type="cofactor">
    <cofactor evidence="1">
        <name>Mn(2+)</name>
        <dbReference type="ChEBI" id="CHEBI:29035"/>
    </cofactor>
</comment>
<dbReference type="Gene3D" id="3.90.79.10">
    <property type="entry name" value="Nucleoside Triphosphate Pyrophosphohydrolase"/>
    <property type="match status" value="1"/>
</dbReference>
<evidence type="ECO:0000259" key="8">
    <source>
        <dbReference type="PROSITE" id="PS51462"/>
    </source>
</evidence>
<comment type="similarity">
    <text evidence="3">Belongs to the Nudix hydrolase family.</text>
</comment>
<dbReference type="InterPro" id="IPR000086">
    <property type="entry name" value="NUDIX_hydrolase_dom"/>
</dbReference>
<feature type="domain" description="Nudix hydrolase" evidence="8">
    <location>
        <begin position="7"/>
        <end position="245"/>
    </location>
</feature>
<proteinExistence type="inferred from homology"/>
<dbReference type="Proteomes" id="UP001200034">
    <property type="component" value="Unassembled WGS sequence"/>
</dbReference>
<organism evidence="9 10">
    <name type="scientific">Drosophila rubida</name>
    <dbReference type="NCBI Taxonomy" id="30044"/>
    <lineage>
        <taxon>Eukaryota</taxon>
        <taxon>Metazoa</taxon>
        <taxon>Ecdysozoa</taxon>
        <taxon>Arthropoda</taxon>
        <taxon>Hexapoda</taxon>
        <taxon>Insecta</taxon>
        <taxon>Pterygota</taxon>
        <taxon>Neoptera</taxon>
        <taxon>Endopterygota</taxon>
        <taxon>Diptera</taxon>
        <taxon>Brachycera</taxon>
        <taxon>Muscomorpha</taxon>
        <taxon>Ephydroidea</taxon>
        <taxon>Drosophilidae</taxon>
        <taxon>Drosophila</taxon>
    </lineage>
</organism>
<evidence type="ECO:0000256" key="4">
    <source>
        <dbReference type="ARBA" id="ARBA00022723"/>
    </source>
</evidence>
<dbReference type="SUPFAM" id="SSF55811">
    <property type="entry name" value="Nudix"/>
    <property type="match status" value="1"/>
</dbReference>
<keyword evidence="6" id="KW-0460">Magnesium</keyword>
<evidence type="ECO:0000256" key="2">
    <source>
        <dbReference type="ARBA" id="ARBA00001946"/>
    </source>
</evidence>
<dbReference type="GO" id="GO:0016818">
    <property type="term" value="F:hydrolase activity, acting on acid anhydrides, in phosphorus-containing anhydrides"/>
    <property type="evidence" value="ECO:0007669"/>
    <property type="project" value="InterPro"/>
</dbReference>
<comment type="caution">
    <text evidence="9">The sequence shown here is derived from an EMBL/GenBank/DDBJ whole genome shotgun (WGS) entry which is preliminary data.</text>
</comment>
<keyword evidence="5" id="KW-0378">Hydrolase</keyword>
<keyword evidence="7" id="KW-0464">Manganese</keyword>
<evidence type="ECO:0000313" key="10">
    <source>
        <dbReference type="Proteomes" id="UP001200034"/>
    </source>
</evidence>
<reference evidence="9" key="1">
    <citation type="journal article" date="2021" name="Mol. Ecol. Resour.">
        <title>Phylogenomic analyses of the genus Drosophila reveals genomic signals of climate adaptation.</title>
        <authorList>
            <person name="Li F."/>
            <person name="Rane R.V."/>
            <person name="Luria V."/>
            <person name="Xiong Z."/>
            <person name="Chen J."/>
            <person name="Li Z."/>
            <person name="Catullo R.A."/>
            <person name="Griffin P.C."/>
            <person name="Schiffer M."/>
            <person name="Pearce S."/>
            <person name="Lee S.F."/>
            <person name="McElroy K."/>
            <person name="Stocker A."/>
            <person name="Shirriffs J."/>
            <person name="Cockerell F."/>
            <person name="Coppin C."/>
            <person name="Sgro C.M."/>
            <person name="Karger A."/>
            <person name="Cain J.W."/>
            <person name="Weber J.A."/>
            <person name="Santpere G."/>
            <person name="Kirschner M.W."/>
            <person name="Hoffmann A.A."/>
            <person name="Oakeshott J.G."/>
            <person name="Zhang G."/>
        </authorList>
    </citation>
    <scope>NUCLEOTIDE SEQUENCE</scope>
    <source>
        <strain evidence="9">BGI-SZ-2011g</strain>
    </source>
</reference>
<keyword evidence="10" id="KW-1185">Reference proteome</keyword>
<sequence>NMTATKEYRPSASLILASKQTFPASEQYDYSVLIIKRTERIAYAPNHCVFPGGVFERDADESSDWLAYLYSSGVTDSQLDVLKSHQSSGRPELMSQGDNFTRDISLRITAVREAFEEVGILICRPFNSLEDLMSTGQPAHVLLQPFERELWQQRVHHDAKQFLELCRHLNVIPDLWALSEWSVWRSPASVTRKYDTVYYFAALESNNVPLLLEPSEVAAAYWLHPGDCLLQSKEGIIWLPFLLLYETARLMSMKHWQQLLEFASKRSKRGSTVFQPIYYRCDGCLLGVLPGDELYLNNPQNCTESIVLPDSIAEVNKRAKHYHRYIIYNYHRVDFASNLPPLDDHLPLQNLVNAQFAKL</sequence>
<feature type="non-terminal residue" evidence="9">
    <location>
        <position position="359"/>
    </location>
</feature>
<gene>
    <name evidence="9" type="ORF">KR093_004901</name>
</gene>
<dbReference type="EMBL" id="JAJJHW010001127">
    <property type="protein sequence ID" value="KAH8377332.1"/>
    <property type="molecule type" value="Genomic_DNA"/>
</dbReference>
<dbReference type="PANTHER" id="PTHR12318">
    <property type="entry name" value="TESTOSTERONE-REGULATED PROTEIN RP2"/>
    <property type="match status" value="1"/>
</dbReference>
<accession>A0AAD4K4D0</accession>
<dbReference type="AlphaFoldDB" id="A0AAD4K4D0"/>
<dbReference type="PROSITE" id="PS51462">
    <property type="entry name" value="NUDIX"/>
    <property type="match status" value="1"/>
</dbReference>
<evidence type="ECO:0000256" key="7">
    <source>
        <dbReference type="ARBA" id="ARBA00023211"/>
    </source>
</evidence>
<protein>
    <recommendedName>
        <fullName evidence="8">Nudix hydrolase domain-containing protein</fullName>
    </recommendedName>
</protein>
<evidence type="ECO:0000256" key="3">
    <source>
        <dbReference type="ARBA" id="ARBA00005582"/>
    </source>
</evidence>
<dbReference type="GO" id="GO:0005739">
    <property type="term" value="C:mitochondrion"/>
    <property type="evidence" value="ECO:0007669"/>
    <property type="project" value="TreeGrafter"/>
</dbReference>
<evidence type="ECO:0000256" key="5">
    <source>
        <dbReference type="ARBA" id="ARBA00022801"/>
    </source>
</evidence>
<dbReference type="GO" id="GO:0046872">
    <property type="term" value="F:metal ion binding"/>
    <property type="evidence" value="ECO:0007669"/>
    <property type="project" value="UniProtKB-KW"/>
</dbReference>
<name>A0AAD4K4D0_9MUSC</name>
<evidence type="ECO:0000256" key="1">
    <source>
        <dbReference type="ARBA" id="ARBA00001936"/>
    </source>
</evidence>
<comment type="cofactor">
    <cofactor evidence="2">
        <name>Mg(2+)</name>
        <dbReference type="ChEBI" id="CHEBI:18420"/>
    </cofactor>
</comment>
<dbReference type="PANTHER" id="PTHR12318:SF0">
    <property type="entry name" value="ACYL-COENZYME A DIPHOSPHATASE NUDT19"/>
    <property type="match status" value="1"/>
</dbReference>
<dbReference type="InterPro" id="IPR039121">
    <property type="entry name" value="NUDT19"/>
</dbReference>
<evidence type="ECO:0000256" key="6">
    <source>
        <dbReference type="ARBA" id="ARBA00022842"/>
    </source>
</evidence>
<dbReference type="InterPro" id="IPR015797">
    <property type="entry name" value="NUDIX_hydrolase-like_dom_sf"/>
</dbReference>
<keyword evidence="4" id="KW-0479">Metal-binding</keyword>
<evidence type="ECO:0000313" key="9">
    <source>
        <dbReference type="EMBL" id="KAH8377332.1"/>
    </source>
</evidence>